<organism evidence="1 2">
    <name type="scientific">Claviceps pazoutovae</name>
    <dbReference type="NCBI Taxonomy" id="1649127"/>
    <lineage>
        <taxon>Eukaryota</taxon>
        <taxon>Fungi</taxon>
        <taxon>Dikarya</taxon>
        <taxon>Ascomycota</taxon>
        <taxon>Pezizomycotina</taxon>
        <taxon>Sordariomycetes</taxon>
        <taxon>Hypocreomycetidae</taxon>
        <taxon>Hypocreales</taxon>
        <taxon>Clavicipitaceae</taxon>
        <taxon>Claviceps</taxon>
    </lineage>
</organism>
<reference evidence="1 2" key="1">
    <citation type="journal article" date="2020" name="bioRxiv">
        <title>Whole genome comparisons of ergot fungi reveals the divergence and evolution of species within the genus Claviceps are the result of varying mechanisms driving genome evolution and host range expansion.</title>
        <authorList>
            <person name="Wyka S.A."/>
            <person name="Mondo S.J."/>
            <person name="Liu M."/>
            <person name="Dettman J."/>
            <person name="Nalam V."/>
            <person name="Broders K.D."/>
        </authorList>
    </citation>
    <scope>NUCLEOTIDE SEQUENCE [LARGE SCALE GENOMIC DNA]</scope>
    <source>
        <strain evidence="1 2">CCC 1485</strain>
    </source>
</reference>
<gene>
    <name evidence="1" type="ORF">E4U60_000618</name>
</gene>
<name>A0A9P7MKC2_9HYPO</name>
<dbReference type="EMBL" id="SRPO01000012">
    <property type="protein sequence ID" value="KAG5948836.1"/>
    <property type="molecule type" value="Genomic_DNA"/>
</dbReference>
<keyword evidence="2" id="KW-1185">Reference proteome</keyword>
<proteinExistence type="predicted"/>
<dbReference type="Proteomes" id="UP000706124">
    <property type="component" value="Unassembled WGS sequence"/>
</dbReference>
<accession>A0A9P7MKC2</accession>
<comment type="caution">
    <text evidence="1">The sequence shown here is derived from an EMBL/GenBank/DDBJ whole genome shotgun (WGS) entry which is preliminary data.</text>
</comment>
<protein>
    <submittedName>
        <fullName evidence="1">Uncharacterized protein</fullName>
    </submittedName>
</protein>
<dbReference type="AlphaFoldDB" id="A0A9P7MKC2"/>
<evidence type="ECO:0000313" key="1">
    <source>
        <dbReference type="EMBL" id="KAG5948836.1"/>
    </source>
</evidence>
<sequence length="73" mass="8294">MDRCSWLEHGGNVTRVVNGQLKCCYYSLKAMCDMKKTIISSYSQIKSLHTAIAQTANYLCIKIRIITYLDSAK</sequence>
<evidence type="ECO:0000313" key="2">
    <source>
        <dbReference type="Proteomes" id="UP000706124"/>
    </source>
</evidence>